<dbReference type="PANTHER" id="PTHR30011:SF16">
    <property type="entry name" value="C2H2 FINGER DOMAIN TRANSCRIPTION FACTOR (EUROFUNG)-RELATED"/>
    <property type="match status" value="1"/>
</dbReference>
<protein>
    <recommendedName>
        <fullName evidence="5">Luciferase-like domain-containing protein</fullName>
    </recommendedName>
</protein>
<sequence length="323" mass="32618">MIVTAFLAPDPGRAGPDTVLAAARDLERAGAHAVGLLDGADAAAAGTAGGPDGAAAAPSSAFESSTLAARVAVETSRIGVVATGSALYGFPYHAARRLATLDHLAGGRSGWLMRTRTAPSERAAYRWRAGAGRGEELYRAGEFAEIALELWDGWEDGAQWPDRDSGDFKDDDRIRPIGYRSTAFRVDGPLDVPPSPQRRPVLFAEVSGPADVHHLAGPADVVLVGAADPDAARDLVGLLPGGPGRPLVLIAAGPAPGPGRLSPDAAAALVDRGVAAGVALHPGPADDCAELVAGLSPAPRPDRPGLAAALGIEPALAHGGTAA</sequence>
<dbReference type="SUPFAM" id="SSF51679">
    <property type="entry name" value="Bacterial luciferase-like"/>
    <property type="match status" value="1"/>
</dbReference>
<evidence type="ECO:0000313" key="7">
    <source>
        <dbReference type="Proteomes" id="UP001501414"/>
    </source>
</evidence>
<accession>A0ABN1Y6N2</accession>
<dbReference type="Proteomes" id="UP001501414">
    <property type="component" value="Unassembled WGS sequence"/>
</dbReference>
<evidence type="ECO:0000256" key="1">
    <source>
        <dbReference type="ARBA" id="ARBA00022630"/>
    </source>
</evidence>
<dbReference type="EMBL" id="BAAAJK010000035">
    <property type="protein sequence ID" value="GAA1397696.1"/>
    <property type="molecule type" value="Genomic_DNA"/>
</dbReference>
<dbReference type="InterPro" id="IPR011251">
    <property type="entry name" value="Luciferase-like_dom"/>
</dbReference>
<feature type="domain" description="Luciferase-like" evidence="5">
    <location>
        <begin position="9"/>
        <end position="236"/>
    </location>
</feature>
<gene>
    <name evidence="6" type="ORF">GCM10009613_50720</name>
</gene>
<dbReference type="Pfam" id="PF00296">
    <property type="entry name" value="Bac_luciferase"/>
    <property type="match status" value="1"/>
</dbReference>
<name>A0ABN1Y6N2_9PSEU</name>
<keyword evidence="7" id="KW-1185">Reference proteome</keyword>
<comment type="caution">
    <text evidence="6">The sequence shown here is derived from an EMBL/GenBank/DDBJ whole genome shotgun (WGS) entry which is preliminary data.</text>
</comment>
<evidence type="ECO:0000256" key="4">
    <source>
        <dbReference type="ARBA" id="ARBA00023033"/>
    </source>
</evidence>
<evidence type="ECO:0000313" key="6">
    <source>
        <dbReference type="EMBL" id="GAA1397696.1"/>
    </source>
</evidence>
<keyword evidence="3" id="KW-0560">Oxidoreductase</keyword>
<dbReference type="PANTHER" id="PTHR30011">
    <property type="entry name" value="ALKANESULFONATE MONOOXYGENASE-RELATED"/>
    <property type="match status" value="1"/>
</dbReference>
<reference evidence="6 7" key="1">
    <citation type="journal article" date="2019" name="Int. J. Syst. Evol. Microbiol.">
        <title>The Global Catalogue of Microorganisms (GCM) 10K type strain sequencing project: providing services to taxonomists for standard genome sequencing and annotation.</title>
        <authorList>
            <consortium name="The Broad Institute Genomics Platform"/>
            <consortium name="The Broad Institute Genome Sequencing Center for Infectious Disease"/>
            <person name="Wu L."/>
            <person name="Ma J."/>
        </authorList>
    </citation>
    <scope>NUCLEOTIDE SEQUENCE [LARGE SCALE GENOMIC DNA]</scope>
    <source>
        <strain evidence="6 7">JCM 11896</strain>
    </source>
</reference>
<proteinExistence type="predicted"/>
<evidence type="ECO:0000256" key="2">
    <source>
        <dbReference type="ARBA" id="ARBA00022643"/>
    </source>
</evidence>
<keyword evidence="1" id="KW-0285">Flavoprotein</keyword>
<dbReference type="Gene3D" id="3.20.20.30">
    <property type="entry name" value="Luciferase-like domain"/>
    <property type="match status" value="1"/>
</dbReference>
<dbReference type="InterPro" id="IPR036661">
    <property type="entry name" value="Luciferase-like_sf"/>
</dbReference>
<keyword evidence="4" id="KW-0503">Monooxygenase</keyword>
<evidence type="ECO:0000259" key="5">
    <source>
        <dbReference type="Pfam" id="PF00296"/>
    </source>
</evidence>
<dbReference type="InterPro" id="IPR051260">
    <property type="entry name" value="Diverse_substr_monoxygenases"/>
</dbReference>
<evidence type="ECO:0000256" key="3">
    <source>
        <dbReference type="ARBA" id="ARBA00023002"/>
    </source>
</evidence>
<dbReference type="RefSeq" id="WP_344026868.1">
    <property type="nucleotide sequence ID" value="NZ_BAAAJK010000035.1"/>
</dbReference>
<keyword evidence="2" id="KW-0288">FMN</keyword>
<organism evidence="6 7">
    <name type="scientific">Pseudonocardia kongjuensis</name>
    <dbReference type="NCBI Taxonomy" id="102227"/>
    <lineage>
        <taxon>Bacteria</taxon>
        <taxon>Bacillati</taxon>
        <taxon>Actinomycetota</taxon>
        <taxon>Actinomycetes</taxon>
        <taxon>Pseudonocardiales</taxon>
        <taxon>Pseudonocardiaceae</taxon>
        <taxon>Pseudonocardia</taxon>
    </lineage>
</organism>